<evidence type="ECO:0000313" key="2">
    <source>
        <dbReference type="Proteomes" id="UP000218102"/>
    </source>
</evidence>
<evidence type="ECO:0000313" key="1">
    <source>
        <dbReference type="EMBL" id="PBJ94777.1"/>
    </source>
</evidence>
<protein>
    <submittedName>
        <fullName evidence="1">Uncharacterized protein</fullName>
    </submittedName>
</protein>
<dbReference type="Proteomes" id="UP000218102">
    <property type="component" value="Unassembled WGS sequence"/>
</dbReference>
<comment type="caution">
    <text evidence="1">The sequence shown here is derived from an EMBL/GenBank/DDBJ whole genome shotgun (WGS) entry which is preliminary data.</text>
</comment>
<dbReference type="AlphaFoldDB" id="A0A2A3M3M3"/>
<dbReference type="EMBL" id="NTME01000013">
    <property type="protein sequence ID" value="PBJ94777.1"/>
    <property type="molecule type" value="Genomic_DNA"/>
</dbReference>
<name>A0A2A3M3M3_PSEDL</name>
<accession>A0A2A3M3M3</accession>
<reference evidence="1 2" key="1">
    <citation type="submission" date="2017-09" db="EMBL/GenBank/DDBJ databases">
        <authorList>
            <person name="Ehlers B."/>
            <person name="Leendertz F.H."/>
        </authorList>
    </citation>
    <scope>NUCLEOTIDE SEQUENCE [LARGE SCALE GENOMIC DNA]</scope>
    <source>
        <strain evidence="1 2">DJ-1</strain>
    </source>
</reference>
<sequence>MYLAGQHARRGGGWLERSCWSRPCGSGLVSRKGRRAAPAIFAAKLKSWGRCAPLSRHKAAPTEVRDC</sequence>
<gene>
    <name evidence="1" type="ORF">CMV24_15080</name>
</gene>
<organism evidence="1 2">
    <name type="scientific">Pseudomonas plecoglossicida</name>
    <dbReference type="NCBI Taxonomy" id="70775"/>
    <lineage>
        <taxon>Bacteria</taxon>
        <taxon>Pseudomonadati</taxon>
        <taxon>Pseudomonadota</taxon>
        <taxon>Gammaproteobacteria</taxon>
        <taxon>Pseudomonadales</taxon>
        <taxon>Pseudomonadaceae</taxon>
        <taxon>Pseudomonas</taxon>
    </lineage>
</organism>
<proteinExistence type="predicted"/>